<organism evidence="2 3">
    <name type="scientific">Suillus plorans</name>
    <dbReference type="NCBI Taxonomy" id="116603"/>
    <lineage>
        <taxon>Eukaryota</taxon>
        <taxon>Fungi</taxon>
        <taxon>Dikarya</taxon>
        <taxon>Basidiomycota</taxon>
        <taxon>Agaricomycotina</taxon>
        <taxon>Agaricomycetes</taxon>
        <taxon>Agaricomycetidae</taxon>
        <taxon>Boletales</taxon>
        <taxon>Suillineae</taxon>
        <taxon>Suillaceae</taxon>
        <taxon>Suillus</taxon>
    </lineage>
</organism>
<dbReference type="Proteomes" id="UP000719766">
    <property type="component" value="Unassembled WGS sequence"/>
</dbReference>
<dbReference type="GeneID" id="64600481"/>
<dbReference type="EMBL" id="JABBWE010000033">
    <property type="protein sequence ID" value="KAG1792939.1"/>
    <property type="molecule type" value="Genomic_DNA"/>
</dbReference>
<evidence type="ECO:0000313" key="2">
    <source>
        <dbReference type="EMBL" id="KAG1792939.1"/>
    </source>
</evidence>
<protein>
    <recommendedName>
        <fullName evidence="1">DUF6699 domain-containing protein</fullName>
    </recommendedName>
</protein>
<proteinExistence type="predicted"/>
<dbReference type="InterPro" id="IPR046522">
    <property type="entry name" value="DUF6699"/>
</dbReference>
<feature type="domain" description="DUF6699" evidence="1">
    <location>
        <begin position="211"/>
        <end position="309"/>
    </location>
</feature>
<dbReference type="OrthoDB" id="21474at2759"/>
<accession>A0A9P7AN84</accession>
<dbReference type="Pfam" id="PF20415">
    <property type="entry name" value="DUF6699"/>
    <property type="match status" value="1"/>
</dbReference>
<name>A0A9P7AN84_9AGAM</name>
<comment type="caution">
    <text evidence="2">The sequence shown here is derived from an EMBL/GenBank/DDBJ whole genome shotgun (WGS) entry which is preliminary data.</text>
</comment>
<sequence>MYYSTRPRWDIPDPNNFPLALHNTRYNGWPKPPIQLPHVAAPSFKKPAEQHVTFALNTPSNRRPVDGNAIHTQPYSMHLQLDTHPRANSGAQGISPLLRFALNPFFSVGIMWPVEYQSHDVSDSCTWNGGQNPSLQGVFETRTAARHHKENAAIKRKCPRSFSYDCQDVELRAFLDDPARRTKISIPLIDKDTQIAYLLAAPCAQLVNHWRYPPNSLYFPPSSSYAGWGSEFLRVLTLARHNRIRLISQDFPWAFNISPEPSAAEQGVTCLDVLNALHAALQRPFSDTEWGAAAQDKQASLIRARDRQLNMKPALWL</sequence>
<gene>
    <name evidence="2" type="ORF">HD556DRAFT_1444019</name>
</gene>
<evidence type="ECO:0000259" key="1">
    <source>
        <dbReference type="Pfam" id="PF20415"/>
    </source>
</evidence>
<evidence type="ECO:0000313" key="3">
    <source>
        <dbReference type="Proteomes" id="UP000719766"/>
    </source>
</evidence>
<dbReference type="RefSeq" id="XP_041159476.1">
    <property type="nucleotide sequence ID" value="XM_041306717.1"/>
</dbReference>
<keyword evidence="3" id="KW-1185">Reference proteome</keyword>
<dbReference type="AlphaFoldDB" id="A0A9P7AN84"/>
<reference evidence="2" key="1">
    <citation type="journal article" date="2020" name="New Phytol.">
        <title>Comparative genomics reveals dynamic genome evolution in host specialist ectomycorrhizal fungi.</title>
        <authorList>
            <person name="Lofgren L.A."/>
            <person name="Nguyen N.H."/>
            <person name="Vilgalys R."/>
            <person name="Ruytinx J."/>
            <person name="Liao H.L."/>
            <person name="Branco S."/>
            <person name="Kuo A."/>
            <person name="LaButti K."/>
            <person name="Lipzen A."/>
            <person name="Andreopoulos W."/>
            <person name="Pangilinan J."/>
            <person name="Riley R."/>
            <person name="Hundley H."/>
            <person name="Na H."/>
            <person name="Barry K."/>
            <person name="Grigoriev I.V."/>
            <person name="Stajich J.E."/>
            <person name="Kennedy P.G."/>
        </authorList>
    </citation>
    <scope>NUCLEOTIDE SEQUENCE</scope>
    <source>
        <strain evidence="2">S12</strain>
    </source>
</reference>